<gene>
    <name evidence="1" type="ORF">C451_05053</name>
</gene>
<dbReference type="RefSeq" id="WP_007738348.1">
    <property type="nucleotide sequence ID" value="NZ_AOMF01000104.1"/>
</dbReference>
<protein>
    <submittedName>
        <fullName evidence="1">Uncharacterized protein</fullName>
    </submittedName>
</protein>
<accession>M0NDW7</accession>
<comment type="caution">
    <text evidence="1">The sequence shown here is derived from an EMBL/GenBank/DDBJ whole genome shotgun (WGS) entry which is preliminary data.</text>
</comment>
<reference evidence="1 2" key="1">
    <citation type="journal article" date="2014" name="PLoS Genet.">
        <title>Phylogenetically driven sequencing of extremely halophilic archaea reveals strategies for static and dynamic osmo-response.</title>
        <authorList>
            <person name="Becker E.A."/>
            <person name="Seitzer P.M."/>
            <person name="Tritt A."/>
            <person name="Larsen D."/>
            <person name="Krusor M."/>
            <person name="Yao A.I."/>
            <person name="Wu D."/>
            <person name="Madern D."/>
            <person name="Eisen J.A."/>
            <person name="Darling A.E."/>
            <person name="Facciotti M.T."/>
        </authorList>
    </citation>
    <scope>NUCLEOTIDE SEQUENCE [LARGE SCALE GENOMIC DNA]</scope>
    <source>
        <strain evidence="1 2">JCM 13552</strain>
    </source>
</reference>
<keyword evidence="2" id="KW-1185">Reference proteome</keyword>
<dbReference type="AlphaFoldDB" id="M0NDW7"/>
<evidence type="ECO:0000313" key="2">
    <source>
        <dbReference type="Proteomes" id="UP000011680"/>
    </source>
</evidence>
<dbReference type="Proteomes" id="UP000011680">
    <property type="component" value="Unassembled WGS sequence"/>
</dbReference>
<sequence length="69" mass="7465">MFLDWRIGRFIEEIRAGRCELPDLIEPFGSVLVGEAFGVTAVALEPIEIPVGGVFVGLFEVCGNGLVDK</sequence>
<organism evidence="1 2">
    <name type="scientific">Halococcus thailandensis JCM 13552</name>
    <dbReference type="NCBI Taxonomy" id="1227457"/>
    <lineage>
        <taxon>Archaea</taxon>
        <taxon>Methanobacteriati</taxon>
        <taxon>Methanobacteriota</taxon>
        <taxon>Stenosarchaea group</taxon>
        <taxon>Halobacteria</taxon>
        <taxon>Halobacteriales</taxon>
        <taxon>Halococcaceae</taxon>
        <taxon>Halococcus</taxon>
    </lineage>
</organism>
<name>M0NDW7_9EURY</name>
<dbReference type="EMBL" id="AOMF01000104">
    <property type="protein sequence ID" value="EMA55758.1"/>
    <property type="molecule type" value="Genomic_DNA"/>
</dbReference>
<evidence type="ECO:0000313" key="1">
    <source>
        <dbReference type="EMBL" id="EMA55758.1"/>
    </source>
</evidence>
<proteinExistence type="predicted"/>